<reference evidence="3" key="1">
    <citation type="submission" date="2019-09" db="EMBL/GenBank/DDBJ databases">
        <title>Genomic analysis of Haloferax sp. CBA1149.</title>
        <authorList>
            <person name="Roh S.W."/>
        </authorList>
    </citation>
    <scope>NUCLEOTIDE SEQUENCE</scope>
    <source>
        <strain evidence="3">CBA1149</strain>
    </source>
</reference>
<dbReference type="EMBL" id="VZUS01000001">
    <property type="protein sequence ID" value="KAB1188643.1"/>
    <property type="molecule type" value="Genomic_DNA"/>
</dbReference>
<evidence type="ECO:0000313" key="3">
    <source>
        <dbReference type="EMBL" id="KAB1188643.1"/>
    </source>
</evidence>
<dbReference type="PROSITE" id="PS51257">
    <property type="entry name" value="PROKAR_LIPOPROTEIN"/>
    <property type="match status" value="1"/>
</dbReference>
<gene>
    <name evidence="3" type="ORF">Hfx1149_11585</name>
</gene>
<proteinExistence type="predicted"/>
<evidence type="ECO:0000256" key="1">
    <source>
        <dbReference type="SAM" id="MobiDB-lite"/>
    </source>
</evidence>
<dbReference type="AlphaFoldDB" id="A0A643JZ00"/>
<protein>
    <submittedName>
        <fullName evidence="3">Molybdenum transporter</fullName>
    </submittedName>
</protein>
<organism evidence="3">
    <name type="scientific">Haloferax sp. CBA1149</name>
    <dbReference type="NCBI Taxonomy" id="2650753"/>
    <lineage>
        <taxon>Archaea</taxon>
        <taxon>Methanobacteriati</taxon>
        <taxon>Methanobacteriota</taxon>
        <taxon>Stenosarchaea group</taxon>
        <taxon>Halobacteria</taxon>
        <taxon>Halobacteriales</taxon>
        <taxon>Haloferacaceae</taxon>
        <taxon>Haloferax</taxon>
    </lineage>
</organism>
<comment type="caution">
    <text evidence="3">The sequence shown here is derived from an EMBL/GenBank/DDBJ whole genome shotgun (WGS) entry which is preliminary data.</text>
</comment>
<sequence length="317" mass="33703">MLRRRFIRSVGAAGALGLAGCLGGDDRQGGDGVALSGGRSDPAGGSDTDGGARSSDLTLATATTAYDTGLLDVLHDGFTEKFGVRVKTLVQGTGAALRTAADGDADVVITHARSAEDEFIEAGHGINRRDLMHNDFLVVGPDDDPAGIERVGNDPVAAFEAIASSDSLFLSRGDNSGTHIREQTLWERCGSSPSGRWYQATGDGMGDTLRQASRRGAYTLVDRGTYYVMSDSTSLVEFVEGPLGGGPDLLRNEYAVIPTNPARHDVNYSLAMAYVGYLTGREGQRIIREFGETTLFVPDALDDDPPFDQYQPESDDE</sequence>
<feature type="region of interest" description="Disordered" evidence="1">
    <location>
        <begin position="298"/>
        <end position="317"/>
    </location>
</feature>
<evidence type="ECO:0000259" key="2">
    <source>
        <dbReference type="Pfam" id="PF12849"/>
    </source>
</evidence>
<dbReference type="SUPFAM" id="SSF53850">
    <property type="entry name" value="Periplasmic binding protein-like II"/>
    <property type="match status" value="1"/>
</dbReference>
<dbReference type="Pfam" id="PF12849">
    <property type="entry name" value="PBP_like_2"/>
    <property type="match status" value="1"/>
</dbReference>
<dbReference type="Gene3D" id="3.40.190.10">
    <property type="entry name" value="Periplasmic binding protein-like II"/>
    <property type="match status" value="2"/>
</dbReference>
<accession>A0A643JZ00</accession>
<dbReference type="RefSeq" id="WP_151138612.1">
    <property type="nucleotide sequence ID" value="NZ_VZUS01000001.1"/>
</dbReference>
<dbReference type="PANTHER" id="PTHR37945">
    <property type="entry name" value="EXTRACELLULAR TUNGSTATE BINDING PROTEIN"/>
    <property type="match status" value="1"/>
</dbReference>
<name>A0A643JZ00_9EURY</name>
<dbReference type="InterPro" id="IPR052738">
    <property type="entry name" value="ABC-Tungstate_binding"/>
</dbReference>
<feature type="region of interest" description="Disordered" evidence="1">
    <location>
        <begin position="32"/>
        <end position="54"/>
    </location>
</feature>
<feature type="domain" description="PBP" evidence="2">
    <location>
        <begin position="50"/>
        <end position="282"/>
    </location>
</feature>
<dbReference type="InterPro" id="IPR024370">
    <property type="entry name" value="PBP_domain"/>
</dbReference>
<dbReference type="PANTHER" id="PTHR37945:SF1">
    <property type="entry name" value="EXTRACELLULAR TUNGSTATE BINDING PROTEIN"/>
    <property type="match status" value="1"/>
</dbReference>